<name>A0A9P3C432_ASPVI</name>
<proteinExistence type="predicted"/>
<reference evidence="1 2" key="1">
    <citation type="submission" date="2021-02" db="EMBL/GenBank/DDBJ databases">
        <title>Pan-genome distribution and transcriptional activeness of fungal secondary metabolism genes in Aspergillus section Fumigati.</title>
        <authorList>
            <person name="Takahashi H."/>
            <person name="Umemura M."/>
            <person name="Ninomiya A."/>
            <person name="Kusuya Y."/>
            <person name="Urayama S."/>
            <person name="Shimizu M."/>
            <person name="Watanabe A."/>
            <person name="Kamei K."/>
            <person name="Yaguchi T."/>
            <person name="Hagiwara D."/>
        </authorList>
    </citation>
    <scope>NUCLEOTIDE SEQUENCE [LARGE SCALE GENOMIC DNA]</scope>
    <source>
        <strain evidence="1 2">IFM 47045</strain>
    </source>
</reference>
<dbReference type="EMBL" id="BOPL01000007">
    <property type="protein sequence ID" value="GIK04876.1"/>
    <property type="molecule type" value="Genomic_DNA"/>
</dbReference>
<dbReference type="GeneID" id="66936956"/>
<organism evidence="1 2">
    <name type="scientific">Aspergillus viridinutans</name>
    <dbReference type="NCBI Taxonomy" id="75553"/>
    <lineage>
        <taxon>Eukaryota</taxon>
        <taxon>Fungi</taxon>
        <taxon>Dikarya</taxon>
        <taxon>Ascomycota</taxon>
        <taxon>Pezizomycotina</taxon>
        <taxon>Eurotiomycetes</taxon>
        <taxon>Eurotiomycetidae</taxon>
        <taxon>Eurotiales</taxon>
        <taxon>Aspergillaceae</taxon>
        <taxon>Aspergillus</taxon>
        <taxon>Aspergillus subgen. Fumigati</taxon>
    </lineage>
</organism>
<evidence type="ECO:0000313" key="2">
    <source>
        <dbReference type="Proteomes" id="UP000710440"/>
    </source>
</evidence>
<comment type="caution">
    <text evidence="1">The sequence shown here is derived from an EMBL/GenBank/DDBJ whole genome shotgun (WGS) entry which is preliminary data.</text>
</comment>
<keyword evidence="2" id="KW-1185">Reference proteome</keyword>
<gene>
    <name evidence="1" type="ORF">Aspvir_008974</name>
</gene>
<accession>A0A9P3C432</accession>
<dbReference type="RefSeq" id="XP_043128062.1">
    <property type="nucleotide sequence ID" value="XM_043272127.1"/>
</dbReference>
<dbReference type="AlphaFoldDB" id="A0A9P3C432"/>
<evidence type="ECO:0000313" key="1">
    <source>
        <dbReference type="EMBL" id="GIK04876.1"/>
    </source>
</evidence>
<dbReference type="Proteomes" id="UP000710440">
    <property type="component" value="Unassembled WGS sequence"/>
</dbReference>
<dbReference type="OrthoDB" id="5422293at2759"/>
<protein>
    <submittedName>
        <fullName evidence="1">Uncharacterized protein</fullName>
    </submittedName>
</protein>
<sequence>MSPRRRPKISLWARFRTWLRYAHSPLRLRGSLIRLRGSLIRLGHQHKYPLLTLLRMFIPYQSWFFPIPGPFSLRELIEDTKNETGIIASHFDDIHNLRAIPIWRMRDTPLRSIYRLYELHLADHYELVGWETEYFFYRRDWKLRDIPDPRDPDPLRYAIVASIVEELHEAVNWRLSLGLRRNRVHVYREEDGDPWPPFTPEELPDWTRKVAPIDKNLLRLSVPPESLDAQGNLVLEANGKSPNFARRNIITNTGWFYTI</sequence>